<dbReference type="InterPro" id="IPR027417">
    <property type="entry name" value="P-loop_NTPase"/>
</dbReference>
<keyword evidence="2" id="KW-0067">ATP-binding</keyword>
<dbReference type="PROSITE" id="PS00676">
    <property type="entry name" value="SIGMA54_INTERACT_2"/>
    <property type="match status" value="1"/>
</dbReference>
<evidence type="ECO:0000313" key="8">
    <source>
        <dbReference type="Proteomes" id="UP001314903"/>
    </source>
</evidence>
<dbReference type="PROSITE" id="PS00688">
    <property type="entry name" value="SIGMA54_INTERACT_3"/>
    <property type="match status" value="1"/>
</dbReference>
<dbReference type="SMART" id="SM00382">
    <property type="entry name" value="AAA"/>
    <property type="match status" value="1"/>
</dbReference>
<dbReference type="EMBL" id="JAGGLI010000040">
    <property type="protein sequence ID" value="MBP2028771.1"/>
    <property type="molecule type" value="Genomic_DNA"/>
</dbReference>
<dbReference type="PROSITE" id="PS00675">
    <property type="entry name" value="SIGMA54_INTERACT_1"/>
    <property type="match status" value="1"/>
</dbReference>
<feature type="domain" description="Sigma-54 factor interaction" evidence="6">
    <location>
        <begin position="154"/>
        <end position="384"/>
    </location>
</feature>
<evidence type="ECO:0000256" key="3">
    <source>
        <dbReference type="ARBA" id="ARBA00023015"/>
    </source>
</evidence>
<keyword evidence="8" id="KW-1185">Reference proteome</keyword>
<dbReference type="InterPro" id="IPR003593">
    <property type="entry name" value="AAA+_ATPase"/>
</dbReference>
<dbReference type="Pfam" id="PF02954">
    <property type="entry name" value="HTH_8"/>
    <property type="match status" value="1"/>
</dbReference>
<dbReference type="PRINTS" id="PR01590">
    <property type="entry name" value="HTHFIS"/>
</dbReference>
<dbReference type="SUPFAM" id="SSF52540">
    <property type="entry name" value="P-loop containing nucleoside triphosphate hydrolases"/>
    <property type="match status" value="1"/>
</dbReference>
<dbReference type="Pfam" id="PF25601">
    <property type="entry name" value="AAA_lid_14"/>
    <property type="match status" value="1"/>
</dbReference>
<dbReference type="InterPro" id="IPR002078">
    <property type="entry name" value="Sigma_54_int"/>
</dbReference>
<evidence type="ECO:0000256" key="2">
    <source>
        <dbReference type="ARBA" id="ARBA00022840"/>
    </source>
</evidence>
<dbReference type="PANTHER" id="PTHR32071:SF57">
    <property type="entry name" value="C4-DICARBOXYLATE TRANSPORT TRANSCRIPTIONAL REGULATORY PROTEIN DCTD"/>
    <property type="match status" value="1"/>
</dbReference>
<dbReference type="Gene3D" id="3.30.450.20">
    <property type="entry name" value="PAS domain"/>
    <property type="match status" value="1"/>
</dbReference>
<dbReference type="InterPro" id="IPR009057">
    <property type="entry name" value="Homeodomain-like_sf"/>
</dbReference>
<dbReference type="Pfam" id="PF00158">
    <property type="entry name" value="Sigma54_activat"/>
    <property type="match status" value="1"/>
</dbReference>
<keyword evidence="4" id="KW-0238">DNA-binding</keyword>
<dbReference type="Gene3D" id="3.40.50.300">
    <property type="entry name" value="P-loop containing nucleotide triphosphate hydrolases"/>
    <property type="match status" value="1"/>
</dbReference>
<dbReference type="PANTHER" id="PTHR32071">
    <property type="entry name" value="TRANSCRIPTIONAL REGULATORY PROTEIN"/>
    <property type="match status" value="1"/>
</dbReference>
<dbReference type="Gene3D" id="1.10.8.60">
    <property type="match status" value="1"/>
</dbReference>
<dbReference type="InterPro" id="IPR025662">
    <property type="entry name" value="Sigma_54_int_dom_ATP-bd_1"/>
</dbReference>
<protein>
    <submittedName>
        <fullName evidence="7">Transcriptional regulator with PAS, ATPase and Fis domain</fullName>
    </submittedName>
</protein>
<proteinExistence type="predicted"/>
<reference evidence="7 8" key="1">
    <citation type="submission" date="2021-03" db="EMBL/GenBank/DDBJ databases">
        <title>Genomic Encyclopedia of Type Strains, Phase IV (KMG-IV): sequencing the most valuable type-strain genomes for metagenomic binning, comparative biology and taxonomic classification.</title>
        <authorList>
            <person name="Goeker M."/>
        </authorList>
    </citation>
    <scope>NUCLEOTIDE SEQUENCE [LARGE SCALE GENOMIC DNA]</scope>
    <source>
        <strain evidence="7 8">DSM 27512</strain>
    </source>
</reference>
<name>A0ABS4KNQ6_9FIRM</name>
<organism evidence="7 8">
    <name type="scientific">Acetoanaerobium pronyense</name>
    <dbReference type="NCBI Taxonomy" id="1482736"/>
    <lineage>
        <taxon>Bacteria</taxon>
        <taxon>Bacillati</taxon>
        <taxon>Bacillota</taxon>
        <taxon>Clostridia</taxon>
        <taxon>Peptostreptococcales</taxon>
        <taxon>Filifactoraceae</taxon>
        <taxon>Acetoanaerobium</taxon>
    </lineage>
</organism>
<sequence length="465" mass="53144">MSIMDGLYYQGDNTDYKEILDTILDNAEEWVVIVNEKGKITMMSKGYKEFCGDENPEGKYVTEVIENTNLHNIVKTGKAELGVIMKVKDQNMIASRIPIKKNDKIIGALGKVIFKDLSGFYEMSKKVNHMEKELAFYRHQLSIQKTAKYTFSNIKGESAHIQNLIKVCKRASRLDSNILITGESGTGKELFAHSIHNESERSCHPFVKVNCSAIPNELLESELFGYEEGAFTGAKKEGKKGKFELAENGTIFLDEIGDMPLYMQAKLLRVLQEKEIDKVGGTFSKSVNVRIISATNKDLSKEVKNGTFREDLYYRLNVMNIHIDPLRERKEDIKPLALELIKKLSDEMGVYVKEISNEAIYALEEYSWPGNIRELENVIERALNLIDNDFVIKVAHFPRNISGDFTESKHLQKKQLKEILDAVEKETILKSFENNNRNKKKTAQELNISRTNLYAKLKSYEIDLD</sequence>
<dbReference type="Proteomes" id="UP001314903">
    <property type="component" value="Unassembled WGS sequence"/>
</dbReference>
<dbReference type="PROSITE" id="PS50045">
    <property type="entry name" value="SIGMA54_INTERACT_4"/>
    <property type="match status" value="1"/>
</dbReference>
<dbReference type="CDD" id="cd00009">
    <property type="entry name" value="AAA"/>
    <property type="match status" value="1"/>
</dbReference>
<dbReference type="InterPro" id="IPR002197">
    <property type="entry name" value="HTH_Fis"/>
</dbReference>
<evidence type="ECO:0000256" key="5">
    <source>
        <dbReference type="ARBA" id="ARBA00023163"/>
    </source>
</evidence>
<accession>A0ABS4KNQ6</accession>
<keyword evidence="3" id="KW-0805">Transcription regulation</keyword>
<evidence type="ECO:0000256" key="4">
    <source>
        <dbReference type="ARBA" id="ARBA00023125"/>
    </source>
</evidence>
<evidence type="ECO:0000313" key="7">
    <source>
        <dbReference type="EMBL" id="MBP2028771.1"/>
    </source>
</evidence>
<evidence type="ECO:0000259" key="6">
    <source>
        <dbReference type="PROSITE" id="PS50045"/>
    </source>
</evidence>
<evidence type="ECO:0000256" key="1">
    <source>
        <dbReference type="ARBA" id="ARBA00022741"/>
    </source>
</evidence>
<comment type="caution">
    <text evidence="7">The sequence shown here is derived from an EMBL/GenBank/DDBJ whole genome shotgun (WGS) entry which is preliminary data.</text>
</comment>
<dbReference type="Gene3D" id="1.10.10.60">
    <property type="entry name" value="Homeodomain-like"/>
    <property type="match status" value="1"/>
</dbReference>
<keyword evidence="1" id="KW-0547">Nucleotide-binding</keyword>
<dbReference type="SUPFAM" id="SSF46689">
    <property type="entry name" value="Homeodomain-like"/>
    <property type="match status" value="1"/>
</dbReference>
<dbReference type="InterPro" id="IPR058031">
    <property type="entry name" value="AAA_lid_NorR"/>
</dbReference>
<keyword evidence="5" id="KW-0804">Transcription</keyword>
<dbReference type="InterPro" id="IPR025944">
    <property type="entry name" value="Sigma_54_int_dom_CS"/>
</dbReference>
<dbReference type="InterPro" id="IPR025943">
    <property type="entry name" value="Sigma_54_int_dom_ATP-bd_2"/>
</dbReference>
<gene>
    <name evidence="7" type="ORF">J2Z35_002601</name>
</gene>